<evidence type="ECO:0008006" key="6">
    <source>
        <dbReference type="Google" id="ProtNLM"/>
    </source>
</evidence>
<proteinExistence type="inferred from homology"/>
<dbReference type="Pfam" id="PF20210">
    <property type="entry name" value="Laa1_Sip1_HTR5"/>
    <property type="match status" value="1"/>
</dbReference>
<dbReference type="OrthoDB" id="192608at2759"/>
<dbReference type="PANTHER" id="PTHR21663">
    <property type="entry name" value="HYPOTHETICAL HEAT DOMAIN-CONTAINING"/>
    <property type="match status" value="1"/>
</dbReference>
<evidence type="ECO:0000313" key="4">
    <source>
        <dbReference type="EMBL" id="RMX50016.1"/>
    </source>
</evidence>
<comment type="similarity">
    <text evidence="1">Belongs to the HEATR5 family.</text>
</comment>
<dbReference type="InterPro" id="IPR021133">
    <property type="entry name" value="HEAT_type_2"/>
</dbReference>
<dbReference type="FunFam" id="1.25.10.10:FF:000138">
    <property type="entry name" value="Putative HEAT repeat-containing protein 5B"/>
    <property type="match status" value="1"/>
</dbReference>
<evidence type="ECO:0000313" key="5">
    <source>
        <dbReference type="Proteomes" id="UP000275408"/>
    </source>
</evidence>
<feature type="region of interest" description="Disordered" evidence="3">
    <location>
        <begin position="1550"/>
        <end position="1569"/>
    </location>
</feature>
<dbReference type="SUPFAM" id="SSF48371">
    <property type="entry name" value="ARM repeat"/>
    <property type="match status" value="2"/>
</dbReference>
<gene>
    <name evidence="4" type="ORF">pdam_00002839</name>
</gene>
<comment type="caution">
    <text evidence="4">The sequence shown here is derived from an EMBL/GenBank/DDBJ whole genome shotgun (WGS) entry which is preliminary data.</text>
</comment>
<protein>
    <recommendedName>
        <fullName evidence="6">TOG domain-containing protein</fullName>
    </recommendedName>
</protein>
<dbReference type="InterPro" id="IPR011989">
    <property type="entry name" value="ARM-like"/>
</dbReference>
<evidence type="ECO:0000256" key="1">
    <source>
        <dbReference type="ARBA" id="ARBA00008304"/>
    </source>
</evidence>
<keyword evidence="5" id="KW-1185">Reference proteome</keyword>
<evidence type="ECO:0000256" key="3">
    <source>
        <dbReference type="SAM" id="MobiDB-lite"/>
    </source>
</evidence>
<organism evidence="4 5">
    <name type="scientific">Pocillopora damicornis</name>
    <name type="common">Cauliflower coral</name>
    <name type="synonym">Millepora damicornis</name>
    <dbReference type="NCBI Taxonomy" id="46731"/>
    <lineage>
        <taxon>Eukaryota</taxon>
        <taxon>Metazoa</taxon>
        <taxon>Cnidaria</taxon>
        <taxon>Anthozoa</taxon>
        <taxon>Hexacorallia</taxon>
        <taxon>Scleractinia</taxon>
        <taxon>Astrocoeniina</taxon>
        <taxon>Pocilloporidae</taxon>
        <taxon>Pocillopora</taxon>
    </lineage>
</organism>
<feature type="compositionally biased region" description="Polar residues" evidence="3">
    <location>
        <begin position="1553"/>
        <end position="1563"/>
    </location>
</feature>
<dbReference type="GO" id="GO:0008104">
    <property type="term" value="P:intracellular protein localization"/>
    <property type="evidence" value="ECO:0007669"/>
    <property type="project" value="TreeGrafter"/>
</dbReference>
<dbReference type="InterPro" id="IPR040108">
    <property type="entry name" value="Laa1/Sip1/HEATR5"/>
</dbReference>
<feature type="region of interest" description="Disordered" evidence="3">
    <location>
        <begin position="1185"/>
        <end position="1232"/>
    </location>
</feature>
<dbReference type="GO" id="GO:0042147">
    <property type="term" value="P:retrograde transport, endosome to Golgi"/>
    <property type="evidence" value="ECO:0007669"/>
    <property type="project" value="TreeGrafter"/>
</dbReference>
<evidence type="ECO:0000256" key="2">
    <source>
        <dbReference type="PROSITE-ProRule" id="PRU00103"/>
    </source>
</evidence>
<dbReference type="PANTHER" id="PTHR21663:SF0">
    <property type="entry name" value="HEAT REPEAT-CONTAINING PROTEIN 5B"/>
    <property type="match status" value="1"/>
</dbReference>
<name>A0A3M6U8W0_POCDA</name>
<dbReference type="EMBL" id="RCHS01002011">
    <property type="protein sequence ID" value="RMX50016.1"/>
    <property type="molecule type" value="Genomic_DNA"/>
</dbReference>
<feature type="compositionally biased region" description="Acidic residues" evidence="3">
    <location>
        <begin position="1200"/>
        <end position="1212"/>
    </location>
</feature>
<dbReference type="Proteomes" id="UP000275408">
    <property type="component" value="Unassembled WGS sequence"/>
</dbReference>
<sequence length="1953" mass="211950">MDFDTPTLTYDEEDYGRTPPNQKAIFIYEWLRNLEDNITTVKKTEVKNCQQKLEEQLSKHLTIVLGPPTRQLLSRCFALLYSIGNTTTLYETVNKCSDTIKYKDDSQSYLPIKLSAVTCIGAIYEKLGRMAGGSYQETVQTLIKAMKNAESQGRCEIMLSLQRVLSGLGSNGAALHRDIYKAVKGALTDRSMSVRCAAAKCALELMKHANFLYTSELEGVISTCFKALEGSNYDVRVCVAQLIGTLMAMTQQISSVTAAAGKNKKTCSLEEVFAYMSGGFLRGGIGFLKGSGGELLKSIAPREVRVGVTQAYVIFFTEMGGLWVQRNISLILKNVLELLSSPKATQTHVDAVYSRRSISFILRAVLGRHLGEPAQLDAAKELCSLITKQMNKVNDSVHSASDGSSSASVIQNTDDVINTQHVLVCALQELGCLVQGLSTTAMSLIQENLLDHVLSVLLHPAPAAQLLAAWCLRCITVAVPSQATPLIDRCINRISSLKSSGEAVGGYAHTLAALVGGVHKCPLGIPHAKGKVVFNVANELLKTANQNPRLALHKAKAGWILLGALMTLGPSVVKHHLPQMLALWTNAFPKTVKEFDQEKTRGDAYTWHVTMECRAGALCSMASFCANCSALLNDDLTKRLLSTTDACLAMLPSLPQIIKQHGNHLKASAAIVRLRMYSVLTLLPPKSYEGSFHSLLRSLVAEFTLAENPAMTTTSLLKTVCHKDDSILLGSWLQETDHKFVEEQLQTNSASGSGSLEHDPSCIFERCPVGEDIPGPLPLGVAVIDESIKLFGTVFPFVAQKHRSQLLSHFAECIRQAKSSRQQAIQTNVLTAFLFSLKGIAEAKTGLGDEDVKTTAVNLVMNAITNSDPIVRCAAGEALGRIAQAVGSPVLTSNITQKIFDQLKAARDAVSRTGYSVALGCIHRYVGGMASGHHLNSSVSILLALAKDNSSSLVQVWALHALALIADCGGPMFRSYVNPTLEQVVDLVMTVPPAITEVHQCLGKCLAALITSIGPELQGTSKSIRDLRLSCIVACAIMQNHPDSLVQGEAINCLQQLHVFAPSHINLGLVVRKLCANLSSPHLLLRRATVACLRQLSQREAKEVCEHASAAGEELHKQQQSSYAVVIGDKGLEGALFGMLDTETDSRMRSDIHDTLNSMLQTLAAQNLTHWLGLCRDVLSASKSSKAAKGPEVQKRNEEQEGEEAGEGDTDEGGGMTAGEAPEETHPKVDPRWPTRVFATGCIKKIIVVCQSKQGHFDLAVARTLREETGEELEPVKSMVCSAWIASGIARDLNDVRRIQQLLVTKLSKVGEAKDSSLQLYNEAATTMEKLAVLKAWAEVYIVAMKQQDSPSPVNAGDEEFSEPAGSLLELVEPELKSLSKYWLGALRDHALLSLPAEYASQLPPHGGMFYSPDSMEQAKPHYQSCWPSIVHAASLWLNNGGFESTKRDMEQDINADYFHLLVGICMESLCSSRATQPNSTVSACLNAFYSLLDSKWPRTLIGNEQILGVEMLSVLHRVLLTRDSRDIHLAAMRVARQIVKAAQESLEGKKAATTNSESSSSIDAEGEDDLTPGRSLVFGVMEICMCILTKQLPNLLPSSAASSQQPVMLVSIGSGFRSLTEESSKLISEALSILPCVPGLCTPETSVNVLPSVLYLLTCALREVASIQDSTSQKTVSAALQALKQLTTSAFTQHPKCSKDWIDLLQSALATVLSDSKANEEFAAFGAVSESPAMDDSVVMLALAIFILSAPKEVVLASDLQQQCIKLFTRCLKSTMQIQLKALQTLESVFQCREHSVAYPFINALAPHIVMILNDMCVKKPSSEEQVTITLAAIKILENLVERTDDHLKVHMLGLLVPILISLLSDSANLPKGGKITRNLHDQALQKLMKIGPKYPGPFRSIMSSQPELKSRLESAVRANQASAKPKQPAVQAKVAPAQPSIKLRMDFSNFK</sequence>
<dbReference type="Pfam" id="PF25468">
    <property type="entry name" value="HEAT_HEATR5A"/>
    <property type="match status" value="1"/>
</dbReference>
<dbReference type="InterPro" id="IPR016024">
    <property type="entry name" value="ARM-type_fold"/>
</dbReference>
<dbReference type="Gene3D" id="1.25.10.10">
    <property type="entry name" value="Leucine-rich Repeat Variant"/>
    <property type="match status" value="3"/>
</dbReference>
<feature type="compositionally biased region" description="Basic and acidic residues" evidence="3">
    <location>
        <begin position="1223"/>
        <end position="1232"/>
    </location>
</feature>
<dbReference type="GO" id="GO:0030139">
    <property type="term" value="C:endocytic vesicle"/>
    <property type="evidence" value="ECO:0007669"/>
    <property type="project" value="TreeGrafter"/>
</dbReference>
<reference evidence="4 5" key="1">
    <citation type="journal article" date="2018" name="Sci. Rep.">
        <title>Comparative analysis of the Pocillopora damicornis genome highlights role of immune system in coral evolution.</title>
        <authorList>
            <person name="Cunning R."/>
            <person name="Bay R.A."/>
            <person name="Gillette P."/>
            <person name="Baker A.C."/>
            <person name="Traylor-Knowles N."/>
        </authorList>
    </citation>
    <scope>NUCLEOTIDE SEQUENCE [LARGE SCALE GENOMIC DNA]</scope>
    <source>
        <strain evidence="4">RSMAS</strain>
        <tissue evidence="4">Whole animal</tissue>
    </source>
</reference>
<accession>A0A3M6U8W0</accession>
<dbReference type="GO" id="GO:0005829">
    <property type="term" value="C:cytosol"/>
    <property type="evidence" value="ECO:0007669"/>
    <property type="project" value="GOC"/>
</dbReference>
<dbReference type="InterPro" id="IPR046837">
    <property type="entry name" value="Laa1/Sip1/HEATR5-like_HEAT"/>
</dbReference>
<feature type="repeat" description="HEAT" evidence="2">
    <location>
        <begin position="856"/>
        <end position="894"/>
    </location>
</feature>
<dbReference type="GO" id="GO:0005794">
    <property type="term" value="C:Golgi apparatus"/>
    <property type="evidence" value="ECO:0007669"/>
    <property type="project" value="TreeGrafter"/>
</dbReference>
<dbReference type="GO" id="GO:0006897">
    <property type="term" value="P:endocytosis"/>
    <property type="evidence" value="ECO:0007669"/>
    <property type="project" value="TreeGrafter"/>
</dbReference>
<dbReference type="STRING" id="46731.A0A3M6U8W0"/>
<dbReference type="GO" id="GO:0016020">
    <property type="term" value="C:membrane"/>
    <property type="evidence" value="ECO:0007669"/>
    <property type="project" value="TreeGrafter"/>
</dbReference>
<dbReference type="PROSITE" id="PS50077">
    <property type="entry name" value="HEAT_REPEAT"/>
    <property type="match status" value="1"/>
</dbReference>